<name>A0A8S5M4X2_9CAUD</name>
<keyword evidence="1" id="KW-0269">Exonuclease</keyword>
<dbReference type="EMBL" id="BK014822">
    <property type="protein sequence ID" value="DAD77274.1"/>
    <property type="molecule type" value="Genomic_DNA"/>
</dbReference>
<dbReference type="SUPFAM" id="SSF52980">
    <property type="entry name" value="Restriction endonuclease-like"/>
    <property type="match status" value="1"/>
</dbReference>
<dbReference type="InterPro" id="IPR011604">
    <property type="entry name" value="PDDEXK-like_dom_sf"/>
</dbReference>
<dbReference type="GO" id="GO:0004527">
    <property type="term" value="F:exonuclease activity"/>
    <property type="evidence" value="ECO:0007669"/>
    <property type="project" value="UniProtKB-KW"/>
</dbReference>
<reference evidence="1" key="1">
    <citation type="journal article" date="2021" name="Proc. Natl. Acad. Sci. U.S.A.">
        <title>A Catalog of Tens of Thousands of Viruses from Human Metagenomes Reveals Hidden Associations with Chronic Diseases.</title>
        <authorList>
            <person name="Tisza M.J."/>
            <person name="Buck C.B."/>
        </authorList>
    </citation>
    <scope>NUCLEOTIDE SEQUENCE</scope>
    <source>
        <strain evidence="1">CtEQg15</strain>
    </source>
</reference>
<organism evidence="1">
    <name type="scientific">Siphoviridae sp. ctEQg15</name>
    <dbReference type="NCBI Taxonomy" id="2826205"/>
    <lineage>
        <taxon>Viruses</taxon>
        <taxon>Duplodnaviria</taxon>
        <taxon>Heunggongvirae</taxon>
        <taxon>Uroviricota</taxon>
        <taxon>Caudoviricetes</taxon>
    </lineage>
</organism>
<evidence type="ECO:0000313" key="1">
    <source>
        <dbReference type="EMBL" id="DAD77274.1"/>
    </source>
</evidence>
<sequence length="188" mass="22492">MIHDYDRSGWFGASDTATIMGSWGTKTFRRFWLQKLGMNRDHFTNLEMETGTAYEHRILQFIGIKRMDRQIRKYGLRLRVNLDGEDAEEISEIKTHKSAAFKVSRAYWMQAQVEMYTTGKRLRIVAYRLEPEDYENWFREIDPDRLSYHPVKYAPEWIEYEYLPRLRYLARCLRKGVMPVDGAYIRAG</sequence>
<dbReference type="Gene3D" id="3.90.320.10">
    <property type="match status" value="1"/>
</dbReference>
<proteinExistence type="predicted"/>
<dbReference type="InterPro" id="IPR011335">
    <property type="entry name" value="Restrct_endonuc-II-like"/>
</dbReference>
<accession>A0A8S5M4X2</accession>
<protein>
    <submittedName>
        <fullName evidence="1">Exonuclease</fullName>
    </submittedName>
</protein>
<keyword evidence="1" id="KW-0540">Nuclease</keyword>
<keyword evidence="1" id="KW-0378">Hydrolase</keyword>